<dbReference type="Proteomes" id="UP000076079">
    <property type="component" value="Chromosome"/>
</dbReference>
<evidence type="ECO:0000256" key="2">
    <source>
        <dbReference type="SAM" id="Phobius"/>
    </source>
</evidence>
<gene>
    <name evidence="3" type="ORF">LuPra_01807</name>
</gene>
<reference evidence="4" key="2">
    <citation type="submission" date="2016-04" db="EMBL/GenBank/DDBJ databases">
        <title>First Complete Genome Sequence of a Subdivision 6 Acidobacterium.</title>
        <authorList>
            <person name="Huang S."/>
            <person name="Vieira S."/>
            <person name="Bunk B."/>
            <person name="Riedel T."/>
            <person name="Sproeer C."/>
            <person name="Overmann J."/>
        </authorList>
    </citation>
    <scope>NUCLEOTIDE SEQUENCE [LARGE SCALE GENOMIC DNA]</scope>
    <source>
        <strain evidence="4">DSM 100886 HEG_-6_39</strain>
    </source>
</reference>
<dbReference type="RefSeq" id="WP_110170428.1">
    <property type="nucleotide sequence ID" value="NZ_CP015136.1"/>
</dbReference>
<protein>
    <submittedName>
        <fullName evidence="3">Uncharacterized protein</fullName>
    </submittedName>
</protein>
<name>A0A143PK30_LUTPR</name>
<feature type="transmembrane region" description="Helical" evidence="2">
    <location>
        <begin position="794"/>
        <end position="822"/>
    </location>
</feature>
<sequence length="1251" mass="133958">MNEGNRPPWALLGSSMPPAVVVILAGLAMFTGPGGTGSVPESRPPAVVATPPPRPGATPAPAPPATITSAWLDAQVAGSRTAQVIDDYLGDVGCLAGAAGLATAKVRGSAAALVSAGEQVPCDLGAIIVTISAYEDSNSRWQADRTLATIQSAVTAANYTLERFHLPRSGSGDDKEDGVTDPDARHGPGVLLFRRAAGAGAAGLRWQPREGAGAGRNEVLAVLMVPEMPMSGIERVPLLLAGHLALTLHALPHPDGPSHAAQVRLVGPFYSGSSLSLLRGLEEMAFLEGEQEARRGLQVRVISGSATGWSNCHILSGPLAHDGQVTFERTVHQDETLLLALQDQLATIRPEWASGQGVALLVESNTGWGASLGQSTDQDRAANADLIKSTRAQGRSDGSPCGEAPAANRPLVFADALRLGFPLHIADRYASRQRGVAAPAEFSKLMTATEVLRLEDSDTASDRLPTFTPNLTDAARDLTLDGILTQLQRRRIGAIGILSTDERDRLFLAREINRVSPDVILFGTEPDILMLHPEYAPYVRGMLMASSYPLQGHAQTLTHGEGMHTRRMQFTSMAQQGVYNALLLSLGDSSATGPLLVDYRAPDGSWPRDKPAQCGGDDGLERPAPWIVVVGQREFTPFSVHPALLRAQDCEVMRGRVKTSEDTDPDRYLFATGQERAMWLLLPLTAIGLLGLLVAARRTVLPSARWLSPPQLLWRLERPHPADGARTATQWPRRGETAAHAAEHAILAGALGLALALFAVWQLHVWRDVLWPGVPDRERAFVAMLREAPVASSLALGASALFGLALALGAIAIVAIGAWRLWIVARGRAALRGRWSVVVQRAVASSAPEVITALVLLAGAGFVIVCLAYLWRRPPGSNTDQLFASSRAFDLTNLLSPAPLLAIFPAMVVAWMVWSLRTLYYQRISPTCALPLVHALVSRDVRDRRLEHALVATLGTTMQPAGVFLLLPVVVVILIWLLLEPRIASVEGAAFGRVLLLGTTLGALGASLELGQAAWLARRVTRLLERVRIHPIAGDVEAMEHEPFDWRPALRPAQSPHRLLLRALRAAGEQPLPDGAALANQDRVAVLRTEAWRVALTRAGQWVRHGAASGSALSAEQRKVVALVISLLLQSLVTRVVRGFGIAALLATMQLAGHLLTAFSGRSLALMFDIGLIVVSAALAIRALLTLERDHVLSKLWHGTPGSLNWNSGLVWRAVVYAGLPLLTIISMRFPEVGGQLMTVVEPLRHIMPSP</sequence>
<evidence type="ECO:0000313" key="3">
    <source>
        <dbReference type="EMBL" id="AMY08603.1"/>
    </source>
</evidence>
<keyword evidence="4" id="KW-1185">Reference proteome</keyword>
<keyword evidence="2" id="KW-0812">Transmembrane</keyword>
<feature type="compositionally biased region" description="Pro residues" evidence="1">
    <location>
        <begin position="50"/>
        <end position="62"/>
    </location>
</feature>
<keyword evidence="2" id="KW-1133">Transmembrane helix</keyword>
<reference evidence="3 4" key="1">
    <citation type="journal article" date="2016" name="Genome Announc.">
        <title>First Complete Genome Sequence of a Subdivision 6 Acidobacterium Strain.</title>
        <authorList>
            <person name="Huang S."/>
            <person name="Vieira S."/>
            <person name="Bunk B."/>
            <person name="Riedel T."/>
            <person name="Sproer C."/>
            <person name="Overmann J."/>
        </authorList>
    </citation>
    <scope>NUCLEOTIDE SEQUENCE [LARGE SCALE GENOMIC DNA]</scope>
    <source>
        <strain evidence="4">DSM 100886 HEG_-6_39</strain>
    </source>
</reference>
<dbReference type="KEGG" id="abac:LuPra_01807"/>
<dbReference type="PATRIC" id="fig|1813736.3.peg.1894"/>
<accession>A0A143PK30</accession>
<feature type="transmembrane region" description="Helical" evidence="2">
    <location>
        <begin position="741"/>
        <end position="761"/>
    </location>
</feature>
<feature type="transmembrane region" description="Helical" evidence="2">
    <location>
        <begin position="991"/>
        <end position="1016"/>
    </location>
</feature>
<feature type="transmembrane region" description="Helical" evidence="2">
    <location>
        <begin position="1142"/>
        <end position="1159"/>
    </location>
</feature>
<feature type="transmembrane region" description="Helical" evidence="2">
    <location>
        <begin position="850"/>
        <end position="871"/>
    </location>
</feature>
<organism evidence="3 4">
    <name type="scientific">Luteitalea pratensis</name>
    <dbReference type="NCBI Taxonomy" id="1855912"/>
    <lineage>
        <taxon>Bacteria</taxon>
        <taxon>Pseudomonadati</taxon>
        <taxon>Acidobacteriota</taxon>
        <taxon>Vicinamibacteria</taxon>
        <taxon>Vicinamibacterales</taxon>
        <taxon>Vicinamibacteraceae</taxon>
        <taxon>Luteitalea</taxon>
    </lineage>
</organism>
<dbReference type="EMBL" id="CP015136">
    <property type="protein sequence ID" value="AMY08603.1"/>
    <property type="molecule type" value="Genomic_DNA"/>
</dbReference>
<dbReference type="OrthoDB" id="98669at2"/>
<feature type="region of interest" description="Disordered" evidence="1">
    <location>
        <begin position="35"/>
        <end position="62"/>
    </location>
</feature>
<proteinExistence type="predicted"/>
<dbReference type="STRING" id="1855912.LuPra_01807"/>
<keyword evidence="2" id="KW-0472">Membrane</keyword>
<dbReference type="AlphaFoldDB" id="A0A143PK30"/>
<feature type="transmembrane region" description="Helical" evidence="2">
    <location>
        <begin position="1166"/>
        <end position="1185"/>
    </location>
</feature>
<feature type="transmembrane region" description="Helical" evidence="2">
    <location>
        <begin position="891"/>
        <end position="914"/>
    </location>
</feature>
<feature type="transmembrane region" description="Helical" evidence="2">
    <location>
        <begin position="677"/>
        <end position="696"/>
    </location>
</feature>
<feature type="transmembrane region" description="Helical" evidence="2">
    <location>
        <begin position="949"/>
        <end position="979"/>
    </location>
</feature>
<evidence type="ECO:0000256" key="1">
    <source>
        <dbReference type="SAM" id="MobiDB-lite"/>
    </source>
</evidence>
<evidence type="ECO:0000313" key="4">
    <source>
        <dbReference type="Proteomes" id="UP000076079"/>
    </source>
</evidence>